<sequence>MIGGGTREGSGGGRVSTCKGDQPNDLGFLSRFLVFNRVWRFVCQRPTKATPFGEARTTAWRGRSEDDSRADDG</sequence>
<keyword evidence="3" id="KW-1185">Reference proteome</keyword>
<organism evidence="2 3">
    <name type="scientific">Linum trigynum</name>
    <dbReference type="NCBI Taxonomy" id="586398"/>
    <lineage>
        <taxon>Eukaryota</taxon>
        <taxon>Viridiplantae</taxon>
        <taxon>Streptophyta</taxon>
        <taxon>Embryophyta</taxon>
        <taxon>Tracheophyta</taxon>
        <taxon>Spermatophyta</taxon>
        <taxon>Magnoliopsida</taxon>
        <taxon>eudicotyledons</taxon>
        <taxon>Gunneridae</taxon>
        <taxon>Pentapetalae</taxon>
        <taxon>rosids</taxon>
        <taxon>fabids</taxon>
        <taxon>Malpighiales</taxon>
        <taxon>Linaceae</taxon>
        <taxon>Linum</taxon>
    </lineage>
</organism>
<proteinExistence type="predicted"/>
<evidence type="ECO:0000313" key="2">
    <source>
        <dbReference type="EMBL" id="CAL1375554.1"/>
    </source>
</evidence>
<protein>
    <submittedName>
        <fullName evidence="2">Uncharacterized protein</fullName>
    </submittedName>
</protein>
<reference evidence="2 3" key="1">
    <citation type="submission" date="2024-04" db="EMBL/GenBank/DDBJ databases">
        <authorList>
            <person name="Fracassetti M."/>
        </authorList>
    </citation>
    <scope>NUCLEOTIDE SEQUENCE [LARGE SCALE GENOMIC DNA]</scope>
</reference>
<feature type="region of interest" description="Disordered" evidence="1">
    <location>
        <begin position="52"/>
        <end position="73"/>
    </location>
</feature>
<dbReference type="AlphaFoldDB" id="A0AAV2DPU3"/>
<evidence type="ECO:0000256" key="1">
    <source>
        <dbReference type="SAM" id="MobiDB-lite"/>
    </source>
</evidence>
<feature type="compositionally biased region" description="Gly residues" evidence="1">
    <location>
        <begin position="1"/>
        <end position="14"/>
    </location>
</feature>
<feature type="region of interest" description="Disordered" evidence="1">
    <location>
        <begin position="1"/>
        <end position="24"/>
    </location>
</feature>
<name>A0AAV2DPU3_9ROSI</name>
<evidence type="ECO:0000313" key="3">
    <source>
        <dbReference type="Proteomes" id="UP001497516"/>
    </source>
</evidence>
<dbReference type="Proteomes" id="UP001497516">
    <property type="component" value="Chromosome 3"/>
</dbReference>
<gene>
    <name evidence="2" type="ORF">LTRI10_LOCUS17344</name>
</gene>
<dbReference type="EMBL" id="OZ034816">
    <property type="protein sequence ID" value="CAL1375554.1"/>
    <property type="molecule type" value="Genomic_DNA"/>
</dbReference>
<feature type="compositionally biased region" description="Basic and acidic residues" evidence="1">
    <location>
        <begin position="62"/>
        <end position="73"/>
    </location>
</feature>
<accession>A0AAV2DPU3</accession>